<feature type="domain" description="Carbohydrate kinase FGGY C-terminal" evidence="6">
    <location>
        <begin position="257"/>
        <end position="445"/>
    </location>
</feature>
<protein>
    <recommendedName>
        <fullName evidence="9">Carbohydrate kinase</fullName>
    </recommendedName>
</protein>
<keyword evidence="2" id="KW-0859">Xylose metabolism</keyword>
<dbReference type="InterPro" id="IPR018484">
    <property type="entry name" value="FGGY_N"/>
</dbReference>
<dbReference type="InterPro" id="IPR000577">
    <property type="entry name" value="Carb_kinase_FGGY"/>
</dbReference>
<accession>A0A1E7KIK1</accession>
<dbReference type="Proteomes" id="UP000176005">
    <property type="component" value="Unassembled WGS sequence"/>
</dbReference>
<organism evidence="7 8">
    <name type="scientific">Streptomyces nanshensis</name>
    <dbReference type="NCBI Taxonomy" id="518642"/>
    <lineage>
        <taxon>Bacteria</taxon>
        <taxon>Bacillati</taxon>
        <taxon>Actinomycetota</taxon>
        <taxon>Actinomycetes</taxon>
        <taxon>Kitasatosporales</taxon>
        <taxon>Streptomycetaceae</taxon>
        <taxon>Streptomyces</taxon>
    </lineage>
</organism>
<dbReference type="InterPro" id="IPR018485">
    <property type="entry name" value="FGGY_C"/>
</dbReference>
<evidence type="ECO:0000256" key="3">
    <source>
        <dbReference type="ARBA" id="ARBA00022679"/>
    </source>
</evidence>
<dbReference type="InterPro" id="IPR050406">
    <property type="entry name" value="FGGY_Carb_Kinase"/>
</dbReference>
<sequence length="523" mass="54197">MTSPDVWVGIDLGTTGARALAADREGRVLGRGAAPLTSHRDGVRHTQSPGEWWTAAATACREALRTVRPARIGGVAVDATSGTVLLTGADGQALTPALMYDDGRAEAEAAEVNSRGGEVWRRLGYGRMQRSWGLPKLCRLLRDRDAARATGARLTHQNDYVNRRLTGHPTPADSSHALKSGFDPAEGDWPWQVLDALGVPPGVLPPVVAPGTALGRVCDAAAEQTGLPPGTRVTAGMTDGCAAQLAVGASEIGDVNSVLGTTLVVKGVSARLPEDPTGAVYAHRSPTGLWLPGGASSAGGRALEAAFPALSSGGHADFDAAAQRHGPAGAVAYPLPGTGERFPFAAPAAHGFLLAQPGSRTDETAPADETEHYRALLEGVAFVERLALDRLDLLGVPIDGRLTFSGGGSGSRVWNALRADVLGRPAYVREQHGSAFGMALLAASAGFGGSTGGADGGADSGDTGAVDVAGASRAMVRTREVFTPRDRHREAMLASYRRLVRELAGRGWLPSELAEHALRRSLT</sequence>
<dbReference type="RefSeq" id="WP_070020577.1">
    <property type="nucleotide sequence ID" value="NZ_LJGW01000703.1"/>
</dbReference>
<evidence type="ECO:0000259" key="5">
    <source>
        <dbReference type="Pfam" id="PF00370"/>
    </source>
</evidence>
<dbReference type="PIRSF" id="PIRSF000538">
    <property type="entry name" value="GlpK"/>
    <property type="match status" value="1"/>
</dbReference>
<dbReference type="GO" id="GO:0042732">
    <property type="term" value="P:D-xylose metabolic process"/>
    <property type="evidence" value="ECO:0007669"/>
    <property type="project" value="UniProtKB-KW"/>
</dbReference>
<keyword evidence="2" id="KW-0119">Carbohydrate metabolism</keyword>
<feature type="domain" description="Carbohydrate kinase FGGY N-terminal" evidence="5">
    <location>
        <begin position="6"/>
        <end position="245"/>
    </location>
</feature>
<dbReference type="InterPro" id="IPR043129">
    <property type="entry name" value="ATPase_NBD"/>
</dbReference>
<dbReference type="GO" id="GO:0016301">
    <property type="term" value="F:kinase activity"/>
    <property type="evidence" value="ECO:0007669"/>
    <property type="project" value="UniProtKB-KW"/>
</dbReference>
<dbReference type="EMBL" id="LJGW01000703">
    <property type="protein sequence ID" value="OEV03733.1"/>
    <property type="molecule type" value="Genomic_DNA"/>
</dbReference>
<name>A0A1E7KIK1_9ACTN</name>
<comment type="caution">
    <text evidence="7">The sequence shown here is derived from an EMBL/GenBank/DDBJ whole genome shotgun (WGS) entry which is preliminary data.</text>
</comment>
<dbReference type="SUPFAM" id="SSF53067">
    <property type="entry name" value="Actin-like ATPase domain"/>
    <property type="match status" value="2"/>
</dbReference>
<dbReference type="CDD" id="cd07783">
    <property type="entry name" value="ASKHA_NBD_FGGY_SePSK_AtXK1-like"/>
    <property type="match status" value="1"/>
</dbReference>
<dbReference type="PANTHER" id="PTHR43095">
    <property type="entry name" value="SUGAR KINASE"/>
    <property type="match status" value="1"/>
</dbReference>
<keyword evidence="4" id="KW-0418">Kinase</keyword>
<dbReference type="Pfam" id="PF00370">
    <property type="entry name" value="FGGY_N"/>
    <property type="match status" value="1"/>
</dbReference>
<evidence type="ECO:0000313" key="7">
    <source>
        <dbReference type="EMBL" id="OEV03733.1"/>
    </source>
</evidence>
<proteinExistence type="inferred from homology"/>
<evidence type="ECO:0000256" key="4">
    <source>
        <dbReference type="ARBA" id="ARBA00022777"/>
    </source>
</evidence>
<evidence type="ECO:0000256" key="1">
    <source>
        <dbReference type="ARBA" id="ARBA00009156"/>
    </source>
</evidence>
<keyword evidence="8" id="KW-1185">Reference proteome</keyword>
<evidence type="ECO:0000259" key="6">
    <source>
        <dbReference type="Pfam" id="PF02782"/>
    </source>
</evidence>
<dbReference type="Pfam" id="PF02782">
    <property type="entry name" value="FGGY_C"/>
    <property type="match status" value="1"/>
</dbReference>
<reference evidence="7 8" key="1">
    <citation type="journal article" date="2016" name="Front. Microbiol.">
        <title>Comparative Genomics Analysis of Streptomyces Species Reveals Their Adaptation to the Marine Environment and Their Diversity at the Genomic Level.</title>
        <authorList>
            <person name="Tian X."/>
            <person name="Zhang Z."/>
            <person name="Yang T."/>
            <person name="Chen M."/>
            <person name="Li J."/>
            <person name="Chen F."/>
            <person name="Yang J."/>
            <person name="Li W."/>
            <person name="Zhang B."/>
            <person name="Zhang Z."/>
            <person name="Wu J."/>
            <person name="Zhang C."/>
            <person name="Long L."/>
            <person name="Xiao J."/>
        </authorList>
    </citation>
    <scope>NUCLEOTIDE SEQUENCE [LARGE SCALE GENOMIC DNA]</scope>
    <source>
        <strain evidence="7 8">SCSIO 10429</strain>
    </source>
</reference>
<comment type="similarity">
    <text evidence="1">Belongs to the FGGY kinase family.</text>
</comment>
<gene>
    <name evidence="7" type="ORF">AN218_32260</name>
</gene>
<dbReference type="Gene3D" id="3.30.420.40">
    <property type="match status" value="2"/>
</dbReference>
<evidence type="ECO:0000313" key="8">
    <source>
        <dbReference type="Proteomes" id="UP000176005"/>
    </source>
</evidence>
<evidence type="ECO:0008006" key="9">
    <source>
        <dbReference type="Google" id="ProtNLM"/>
    </source>
</evidence>
<evidence type="ECO:0000256" key="2">
    <source>
        <dbReference type="ARBA" id="ARBA00022629"/>
    </source>
</evidence>
<dbReference type="PATRIC" id="fig|518642.10.peg.147"/>
<dbReference type="PANTHER" id="PTHR43095:SF5">
    <property type="entry name" value="XYLULOSE KINASE"/>
    <property type="match status" value="1"/>
</dbReference>
<dbReference type="AlphaFoldDB" id="A0A1E7KIK1"/>
<keyword evidence="3" id="KW-0808">Transferase</keyword>